<evidence type="ECO:0000313" key="4">
    <source>
        <dbReference type="Proteomes" id="UP000000768"/>
    </source>
</evidence>
<dbReference type="Proteomes" id="UP000000768">
    <property type="component" value="Chromosome 3"/>
</dbReference>
<gene>
    <name evidence="3" type="ORF">SORBI_3003G034350</name>
</gene>
<keyword evidence="4" id="KW-1185">Reference proteome</keyword>
<name>A0A1W0VVL4_SORBI</name>
<evidence type="ECO:0000256" key="2">
    <source>
        <dbReference type="SAM" id="Phobius"/>
    </source>
</evidence>
<protein>
    <submittedName>
        <fullName evidence="3">Uncharacterized protein</fullName>
    </submittedName>
</protein>
<organism evidence="3 4">
    <name type="scientific">Sorghum bicolor</name>
    <name type="common">Sorghum</name>
    <name type="synonym">Sorghum vulgare</name>
    <dbReference type="NCBI Taxonomy" id="4558"/>
    <lineage>
        <taxon>Eukaryota</taxon>
        <taxon>Viridiplantae</taxon>
        <taxon>Streptophyta</taxon>
        <taxon>Embryophyta</taxon>
        <taxon>Tracheophyta</taxon>
        <taxon>Spermatophyta</taxon>
        <taxon>Magnoliopsida</taxon>
        <taxon>Liliopsida</taxon>
        <taxon>Poales</taxon>
        <taxon>Poaceae</taxon>
        <taxon>PACMAD clade</taxon>
        <taxon>Panicoideae</taxon>
        <taxon>Andropogonodae</taxon>
        <taxon>Andropogoneae</taxon>
        <taxon>Sorghinae</taxon>
        <taxon>Sorghum</taxon>
    </lineage>
</organism>
<evidence type="ECO:0000313" key="3">
    <source>
        <dbReference type="EMBL" id="OQU86156.1"/>
    </source>
</evidence>
<evidence type="ECO:0000256" key="1">
    <source>
        <dbReference type="SAM" id="MobiDB-lite"/>
    </source>
</evidence>
<keyword evidence="2" id="KW-0472">Membrane</keyword>
<dbReference type="Gramene" id="OQU86156">
    <property type="protein sequence ID" value="OQU86156"/>
    <property type="gene ID" value="SORBI_3003G034350"/>
</dbReference>
<dbReference type="EMBL" id="CM000762">
    <property type="protein sequence ID" value="OQU86156.1"/>
    <property type="molecule type" value="Genomic_DNA"/>
</dbReference>
<reference evidence="4" key="2">
    <citation type="journal article" date="2018" name="Plant J.">
        <title>The Sorghum bicolor reference genome: improved assembly, gene annotations, a transcriptome atlas, and signatures of genome organization.</title>
        <authorList>
            <person name="McCormick R.F."/>
            <person name="Truong S.K."/>
            <person name="Sreedasyam A."/>
            <person name="Jenkins J."/>
            <person name="Shu S."/>
            <person name="Sims D."/>
            <person name="Kennedy M."/>
            <person name="Amirebrahimi M."/>
            <person name="Weers B.D."/>
            <person name="McKinley B."/>
            <person name="Mattison A."/>
            <person name="Morishige D.T."/>
            <person name="Grimwood J."/>
            <person name="Schmutz J."/>
            <person name="Mullet J.E."/>
        </authorList>
    </citation>
    <scope>NUCLEOTIDE SEQUENCE [LARGE SCALE GENOMIC DNA]</scope>
    <source>
        <strain evidence="4">cv. BTx623</strain>
    </source>
</reference>
<reference evidence="3 4" key="1">
    <citation type="journal article" date="2009" name="Nature">
        <title>The Sorghum bicolor genome and the diversification of grasses.</title>
        <authorList>
            <person name="Paterson A.H."/>
            <person name="Bowers J.E."/>
            <person name="Bruggmann R."/>
            <person name="Dubchak I."/>
            <person name="Grimwood J."/>
            <person name="Gundlach H."/>
            <person name="Haberer G."/>
            <person name="Hellsten U."/>
            <person name="Mitros T."/>
            <person name="Poliakov A."/>
            <person name="Schmutz J."/>
            <person name="Spannagl M."/>
            <person name="Tang H."/>
            <person name="Wang X."/>
            <person name="Wicker T."/>
            <person name="Bharti A.K."/>
            <person name="Chapman J."/>
            <person name="Feltus F.A."/>
            <person name="Gowik U."/>
            <person name="Grigoriev I.V."/>
            <person name="Lyons E."/>
            <person name="Maher C.A."/>
            <person name="Martis M."/>
            <person name="Narechania A."/>
            <person name="Otillar R.P."/>
            <person name="Penning B.W."/>
            <person name="Salamov A.A."/>
            <person name="Wang Y."/>
            <person name="Zhang L."/>
            <person name="Carpita N.C."/>
            <person name="Freeling M."/>
            <person name="Gingle A.R."/>
            <person name="Hash C.T."/>
            <person name="Keller B."/>
            <person name="Klein P."/>
            <person name="Kresovich S."/>
            <person name="McCann M.C."/>
            <person name="Ming R."/>
            <person name="Peterson D.G."/>
            <person name="Mehboob-ur-Rahman"/>
            <person name="Ware D."/>
            <person name="Westhoff P."/>
            <person name="Mayer K.F."/>
            <person name="Messing J."/>
            <person name="Rokhsar D.S."/>
        </authorList>
    </citation>
    <scope>NUCLEOTIDE SEQUENCE [LARGE SCALE GENOMIC DNA]</scope>
    <source>
        <strain evidence="4">cv. BTx623</strain>
    </source>
</reference>
<dbReference type="AlphaFoldDB" id="A0A1W0VVL4"/>
<accession>A0A1W0VVL4</accession>
<dbReference type="InParanoid" id="A0A1W0VVL4"/>
<keyword evidence="2" id="KW-0812">Transmembrane</keyword>
<sequence>MSPAGEQAAAPYGRLRPHPTGGGGGVSGRALPATLRPTAARAATQLCGAAASRRCCYPIVDSSRTARDRESRDRLFLLAATCPAASRATTTTASRPFPRPPAAQGEWCPCPRCVAWCPAPPRPAHTTSPLGSGHAGTPGVQNPAWARCDVVGLPQPPYYPPTRRSTMELLSNGHPPQLESWTSYSGRGSDQNRRDPIHIFALFITLPATLWVHAYVVGSGLINRVLHYC</sequence>
<feature type="region of interest" description="Disordered" evidence="1">
    <location>
        <begin position="1"/>
        <end position="31"/>
    </location>
</feature>
<feature type="transmembrane region" description="Helical" evidence="2">
    <location>
        <begin position="197"/>
        <end position="216"/>
    </location>
</feature>
<keyword evidence="2" id="KW-1133">Transmembrane helix</keyword>
<proteinExistence type="predicted"/>